<dbReference type="Gene3D" id="3.30.1370.10">
    <property type="entry name" value="K Homology domain, type 1"/>
    <property type="match status" value="1"/>
</dbReference>
<dbReference type="EMBL" id="PKPP01005379">
    <property type="protein sequence ID" value="PWA60333.1"/>
    <property type="molecule type" value="Genomic_DNA"/>
</dbReference>
<dbReference type="Pfam" id="PF00013">
    <property type="entry name" value="KH_1"/>
    <property type="match status" value="1"/>
</dbReference>
<evidence type="ECO:0000259" key="2">
    <source>
        <dbReference type="Pfam" id="PF00013"/>
    </source>
</evidence>
<dbReference type="SUPFAM" id="SSF54791">
    <property type="entry name" value="Eukaryotic type KH-domain (KH-domain type I)"/>
    <property type="match status" value="1"/>
</dbReference>
<name>A0A2U1MGB9_ARTAN</name>
<evidence type="ECO:0000313" key="3">
    <source>
        <dbReference type="EMBL" id="PWA60333.1"/>
    </source>
</evidence>
<reference evidence="3 4" key="1">
    <citation type="journal article" date="2018" name="Mol. Plant">
        <title>The genome of Artemisia annua provides insight into the evolution of Asteraceae family and artemisinin biosynthesis.</title>
        <authorList>
            <person name="Shen Q."/>
            <person name="Zhang L."/>
            <person name="Liao Z."/>
            <person name="Wang S."/>
            <person name="Yan T."/>
            <person name="Shi P."/>
            <person name="Liu M."/>
            <person name="Fu X."/>
            <person name="Pan Q."/>
            <person name="Wang Y."/>
            <person name="Lv Z."/>
            <person name="Lu X."/>
            <person name="Zhang F."/>
            <person name="Jiang W."/>
            <person name="Ma Y."/>
            <person name="Chen M."/>
            <person name="Hao X."/>
            <person name="Li L."/>
            <person name="Tang Y."/>
            <person name="Lv G."/>
            <person name="Zhou Y."/>
            <person name="Sun X."/>
            <person name="Brodelius P.E."/>
            <person name="Rose J.K.C."/>
            <person name="Tang K."/>
        </authorList>
    </citation>
    <scope>NUCLEOTIDE SEQUENCE [LARGE SCALE GENOMIC DNA]</scope>
    <source>
        <strain evidence="4">cv. Huhao1</strain>
        <tissue evidence="3">Leaf</tissue>
    </source>
</reference>
<dbReference type="InterPro" id="IPR004088">
    <property type="entry name" value="KH_dom_type_1"/>
</dbReference>
<organism evidence="3 4">
    <name type="scientific">Artemisia annua</name>
    <name type="common">Sweet wormwood</name>
    <dbReference type="NCBI Taxonomy" id="35608"/>
    <lineage>
        <taxon>Eukaryota</taxon>
        <taxon>Viridiplantae</taxon>
        <taxon>Streptophyta</taxon>
        <taxon>Embryophyta</taxon>
        <taxon>Tracheophyta</taxon>
        <taxon>Spermatophyta</taxon>
        <taxon>Magnoliopsida</taxon>
        <taxon>eudicotyledons</taxon>
        <taxon>Gunneridae</taxon>
        <taxon>Pentapetalae</taxon>
        <taxon>asterids</taxon>
        <taxon>campanulids</taxon>
        <taxon>Asterales</taxon>
        <taxon>Asteraceae</taxon>
        <taxon>Asteroideae</taxon>
        <taxon>Anthemideae</taxon>
        <taxon>Artemisiinae</taxon>
        <taxon>Artemisia</taxon>
    </lineage>
</organism>
<evidence type="ECO:0000256" key="1">
    <source>
        <dbReference type="PROSITE-ProRule" id="PRU00117"/>
    </source>
</evidence>
<dbReference type="AlphaFoldDB" id="A0A2U1MGB9"/>
<accession>A0A2U1MGB9</accession>
<proteinExistence type="predicted"/>
<evidence type="ECO:0000313" key="4">
    <source>
        <dbReference type="Proteomes" id="UP000245207"/>
    </source>
</evidence>
<gene>
    <name evidence="3" type="ORF">CTI12_AA267830</name>
</gene>
<dbReference type="OrthoDB" id="442947at2759"/>
<keyword evidence="4" id="KW-1185">Reference proteome</keyword>
<feature type="domain" description="K Homology" evidence="2">
    <location>
        <begin position="252"/>
        <end position="297"/>
    </location>
</feature>
<dbReference type="Proteomes" id="UP000245207">
    <property type="component" value="Unassembled WGS sequence"/>
</dbReference>
<dbReference type="PROSITE" id="PS50084">
    <property type="entry name" value="KH_TYPE_1"/>
    <property type="match status" value="1"/>
</dbReference>
<keyword evidence="1" id="KW-0694">RNA-binding</keyword>
<dbReference type="InterPro" id="IPR036612">
    <property type="entry name" value="KH_dom_type_1_sf"/>
</dbReference>
<comment type="caution">
    <text evidence="3">The sequence shown here is derived from an EMBL/GenBank/DDBJ whole genome shotgun (WGS) entry which is preliminary data.</text>
</comment>
<sequence length="417" mass="46883">MEPGHRVMEIKQPRVLRIHQTIMQSSNQLVKGINQNPGLKGFHENINSIMDISLTVELFIGLKAILVIYFRSMKKTPWNLFYNTDLRRYTVDESILLAFLFIRNTGNPVSCLSTRNNLIICWQERFTCSGSILQAFRTTAHNLLLLMLEMMEYAGKVEYIINRAMNQHGFLTQLQEKKVIHNCSSLGCSTHVIFTLYTFCGEVVISLLTFFSQTNLITGGYGRGRSYHGLFGFACPRPVTNHRMGVNEEVVFRLLCQADKVGSLIGKCGSYKIALRTQTGASIKINYSTPESDERLCLGSLREKGVFVGGRTAPPNDKVSGCSLTDPPIFNHKQCEVEIAILTNFQVQGLAAIMLNLCNMLDLPNENCNQGPKVTQVTLPCDSHRTIDFSNCPFRSVYLITICKKTVLSHYLCIGEL</sequence>
<dbReference type="GO" id="GO:0003723">
    <property type="term" value="F:RNA binding"/>
    <property type="evidence" value="ECO:0007669"/>
    <property type="project" value="UniProtKB-UniRule"/>
</dbReference>
<dbReference type="STRING" id="35608.A0A2U1MGB9"/>
<protein>
    <submittedName>
        <fullName evidence="3">RNA-binding KH domain-containing protein</fullName>
    </submittedName>
</protein>